<sequence>MQIKNIHLENFRGIKEQNIELLPNINVFVGINGAGKSTILDAISISLSWLVEGIEKIESQGENIPFDSIKNTEDYASIGLTILQDSKMYKWENIEFQRGYPADKSSNLIELNQLVFECQKNYKYKKQLPMIAYYPINRVAKGIVDIRGSESISQLDVYDNALGTKANFQSFFEWFRLQDDIVNEYTTSRRKWMKNHRTWIFLKLKYALSHFKDYNNSKELDKFIQRFKEDEFVLDDPRYLLFELMDFLHFMDIGRDNDISSVEYLLHRMSRLIDRDEEYIFGIDNIYFYDIKQILEEINSSKIRNENHLDFIWDIFLLFVELKFWRLSSKGRKDIENHFNHSKPTESMNMQNFIAVIQRIMLNDSKRLEKALFNQDRELDIVTKTIEKFIPEYKNLRVTRVPTPRMLIEKNGETLSLNQLSDGEKNMIAMIGDIARRLSMANPTMANPLEGDGIVMIDEVDLHLHPDWQQRILFNLETSFPNVQFIVTTHSPQVLTTVKSKGIQGLVYKNGNLEINKFDFSLGAKSHELLYNILGVEERPQNLDIVKKLNRYIELVDDNLYYEDEALELREKLNNWGAGKEKELLRTDMSIRAKEYRRKKYEKS</sequence>
<protein>
    <submittedName>
        <fullName evidence="2">ATP binding protein</fullName>
    </submittedName>
</protein>
<dbReference type="PANTHER" id="PTHR32182">
    <property type="entry name" value="DNA REPLICATION AND REPAIR PROTEIN RECF"/>
    <property type="match status" value="1"/>
</dbReference>
<name>A0A1W1BB65_9ZZZZ</name>
<dbReference type="AlphaFoldDB" id="A0A1W1BB65"/>
<dbReference type="EMBL" id="FPHG01000002">
    <property type="protein sequence ID" value="SFV50715.1"/>
    <property type="molecule type" value="Genomic_DNA"/>
</dbReference>
<dbReference type="SUPFAM" id="SSF52540">
    <property type="entry name" value="P-loop containing nucleoside triphosphate hydrolases"/>
    <property type="match status" value="1"/>
</dbReference>
<organism evidence="2">
    <name type="scientific">hydrothermal vent metagenome</name>
    <dbReference type="NCBI Taxonomy" id="652676"/>
    <lineage>
        <taxon>unclassified sequences</taxon>
        <taxon>metagenomes</taxon>
        <taxon>ecological metagenomes</taxon>
    </lineage>
</organism>
<proteinExistence type="predicted"/>
<evidence type="ECO:0000313" key="2">
    <source>
        <dbReference type="EMBL" id="SFV50715.1"/>
    </source>
</evidence>
<gene>
    <name evidence="2" type="ORF">MNB_SV-9-313</name>
</gene>
<evidence type="ECO:0000259" key="1">
    <source>
        <dbReference type="Pfam" id="PF13175"/>
    </source>
</evidence>
<feature type="domain" description="Endonuclease GajA/Old nuclease/RecF-like AAA" evidence="1">
    <location>
        <begin position="1"/>
        <end position="494"/>
    </location>
</feature>
<dbReference type="GO" id="GO:0006302">
    <property type="term" value="P:double-strand break repair"/>
    <property type="evidence" value="ECO:0007669"/>
    <property type="project" value="TreeGrafter"/>
</dbReference>
<dbReference type="InterPro" id="IPR041685">
    <property type="entry name" value="AAA_GajA/Old/RecF-like"/>
</dbReference>
<dbReference type="PANTHER" id="PTHR32182:SF23">
    <property type="entry name" value="ATP BINDING PROTEIN"/>
    <property type="match status" value="1"/>
</dbReference>
<dbReference type="Gene3D" id="3.40.50.300">
    <property type="entry name" value="P-loop containing nucleotide triphosphate hydrolases"/>
    <property type="match status" value="2"/>
</dbReference>
<dbReference type="GO" id="GO:0000731">
    <property type="term" value="P:DNA synthesis involved in DNA repair"/>
    <property type="evidence" value="ECO:0007669"/>
    <property type="project" value="TreeGrafter"/>
</dbReference>
<reference evidence="2" key="1">
    <citation type="submission" date="2016-10" db="EMBL/GenBank/DDBJ databases">
        <authorList>
            <person name="de Groot N.N."/>
        </authorList>
    </citation>
    <scope>NUCLEOTIDE SEQUENCE</scope>
</reference>
<dbReference type="InterPro" id="IPR027417">
    <property type="entry name" value="P-loop_NTPase"/>
</dbReference>
<accession>A0A1W1BB65</accession>
<dbReference type="Pfam" id="PF13175">
    <property type="entry name" value="AAA_15"/>
    <property type="match status" value="1"/>
</dbReference>